<dbReference type="Pfam" id="PF00486">
    <property type="entry name" value="Trans_reg_C"/>
    <property type="match status" value="1"/>
</dbReference>
<dbReference type="Gene3D" id="1.10.8.430">
    <property type="entry name" value="Helical domain of apoptotic protease-activating factors"/>
    <property type="match status" value="1"/>
</dbReference>
<name>A0A316IAJ3_9PSEU</name>
<dbReference type="PANTHER" id="PTHR35807:SF1">
    <property type="entry name" value="TRANSCRIPTIONAL REGULATOR REDD"/>
    <property type="match status" value="1"/>
</dbReference>
<dbReference type="Gene3D" id="1.10.10.10">
    <property type="entry name" value="Winged helix-like DNA-binding domain superfamily/Winged helix DNA-binding domain"/>
    <property type="match status" value="1"/>
</dbReference>
<dbReference type="Proteomes" id="UP000246005">
    <property type="component" value="Unassembled WGS sequence"/>
</dbReference>
<dbReference type="PANTHER" id="PTHR35807">
    <property type="entry name" value="TRANSCRIPTIONAL REGULATOR REDD-RELATED"/>
    <property type="match status" value="1"/>
</dbReference>
<reference evidence="7 8" key="1">
    <citation type="submission" date="2018-05" db="EMBL/GenBank/DDBJ databases">
        <title>Genomic Encyclopedia of Type Strains, Phase IV (KMG-IV): sequencing the most valuable type-strain genomes for metagenomic binning, comparative biology and taxonomic classification.</title>
        <authorList>
            <person name="Goeker M."/>
        </authorList>
    </citation>
    <scope>NUCLEOTIDE SEQUENCE [LARGE SCALE GENOMIC DNA]</scope>
    <source>
        <strain evidence="7 8">DSM 45480</strain>
    </source>
</reference>
<dbReference type="SUPFAM" id="SSF52540">
    <property type="entry name" value="P-loop containing nucleoside triphosphate hydrolases"/>
    <property type="match status" value="1"/>
</dbReference>
<dbReference type="InterPro" id="IPR001867">
    <property type="entry name" value="OmpR/PhoB-type_DNA-bd"/>
</dbReference>
<comment type="similarity">
    <text evidence="1">Belongs to the AfsR/DnrI/RedD regulatory family.</text>
</comment>
<dbReference type="GO" id="GO:0006355">
    <property type="term" value="P:regulation of DNA-templated transcription"/>
    <property type="evidence" value="ECO:0007669"/>
    <property type="project" value="InterPro"/>
</dbReference>
<dbReference type="GO" id="GO:0043531">
    <property type="term" value="F:ADP binding"/>
    <property type="evidence" value="ECO:0007669"/>
    <property type="project" value="InterPro"/>
</dbReference>
<sequence length="890" mass="98076">MRAEYRVLGPLEVLLDGRPVTVPVGRSQVLLATLLLRPNQVVTVDELIERIWDGAPPTADRARKTLHMVVARLRSALGAADCVHTRPGGYLAVVEPDQLDLLRFRALVGSGDLGAASALWRGPVLGNVSSDALHREDVPRLADERLDALELRIETDLDRGLGRELVAELRSLVADHPLRESFWRHLMLALYRAGQQAEALTAYQKVREKLADELGVDPGRPLQELHQQILRAEVSVSGRQVPRQLPAGVRNFVGRDEEHRLLDKASGVTVVHGVGGVGKTALVLHWARQAREQFPDGDLYVNLRGFDPDGQPVEPAAAAESLLVGLGVKDVPATADARFALLRTTLVDRRLLLVLDNAASPRQVLPLLPGASGVRVVITSRNQLRALVSQHDASSISLLQLDFGAARTLLAAVLGAERLDAEPEAAREIVERCAGLPLALRVFAERVARFPDVSLREFVAELESARLDALTDFDDVDVRAVFSWSYRALDDESARMFRLLSVHPGADFDISAAAALVGVSVAHARRLLERLVADHLVQSRTPGRYDLHDLLRAYSAELCGDDEEAALRLTEWYVHTLENATSQDPAQIMVHAGEVTSSVVPQGFSSWSDALRWRRQEWANLKAIAFAAIARGWQRQALLIPVHLHSYLVVDNTYRNDAIDLFEAVRGFGSVVEQGILHIKLAGVYEWVGRLDDALRSHDIGLPLLRAEGERISVAVALNLLSKLYSTLGRREEADATLREALAIAVEIDAVYTQLICHCNLASRLNRDERWEEALQEVDRAAVLTERVGDEYLTVRVRGFRAQALAGLGRYAEAEPELRAVVEVMRRVGDTEGVADGSVLIGEVLVGQDRPDEAAVEWQRAIDIWRAVKDRRADGLAARLEALQRPVPPR</sequence>
<dbReference type="SUPFAM" id="SSF46894">
    <property type="entry name" value="C-terminal effector domain of the bipartite response regulators"/>
    <property type="match status" value="1"/>
</dbReference>
<feature type="domain" description="OmpR/PhoB-type" evidence="6">
    <location>
        <begin position="1"/>
        <end position="94"/>
    </location>
</feature>
<dbReference type="SMART" id="SM00862">
    <property type="entry name" value="Trans_reg_C"/>
    <property type="match status" value="1"/>
</dbReference>
<keyword evidence="2" id="KW-0805">Transcription regulation</keyword>
<dbReference type="RefSeq" id="WP_109628723.1">
    <property type="nucleotide sequence ID" value="NZ_QGHB01000001.1"/>
</dbReference>
<dbReference type="Gene3D" id="1.25.40.10">
    <property type="entry name" value="Tetratricopeptide repeat domain"/>
    <property type="match status" value="2"/>
</dbReference>
<evidence type="ECO:0000256" key="1">
    <source>
        <dbReference type="ARBA" id="ARBA00005820"/>
    </source>
</evidence>
<dbReference type="InterPro" id="IPR011990">
    <property type="entry name" value="TPR-like_helical_dom_sf"/>
</dbReference>
<dbReference type="InterPro" id="IPR005158">
    <property type="entry name" value="BTAD"/>
</dbReference>
<dbReference type="Pfam" id="PF03704">
    <property type="entry name" value="BTAD"/>
    <property type="match status" value="1"/>
</dbReference>
<evidence type="ECO:0000256" key="3">
    <source>
        <dbReference type="ARBA" id="ARBA00023125"/>
    </source>
</evidence>
<evidence type="ECO:0000256" key="2">
    <source>
        <dbReference type="ARBA" id="ARBA00023015"/>
    </source>
</evidence>
<dbReference type="InterPro" id="IPR036388">
    <property type="entry name" value="WH-like_DNA-bd_sf"/>
</dbReference>
<dbReference type="CDD" id="cd00383">
    <property type="entry name" value="trans_reg_C"/>
    <property type="match status" value="1"/>
</dbReference>
<dbReference type="GO" id="GO:0000160">
    <property type="term" value="P:phosphorelay signal transduction system"/>
    <property type="evidence" value="ECO:0007669"/>
    <property type="project" value="InterPro"/>
</dbReference>
<accession>A0A316IAJ3</accession>
<dbReference type="SMART" id="SM00028">
    <property type="entry name" value="TPR"/>
    <property type="match status" value="4"/>
</dbReference>
<dbReference type="SUPFAM" id="SSF48452">
    <property type="entry name" value="TPR-like"/>
    <property type="match status" value="3"/>
</dbReference>
<dbReference type="GO" id="GO:0003677">
    <property type="term" value="F:DNA binding"/>
    <property type="evidence" value="ECO:0007669"/>
    <property type="project" value="UniProtKB-UniRule"/>
</dbReference>
<dbReference type="PROSITE" id="PS51755">
    <property type="entry name" value="OMPR_PHOB"/>
    <property type="match status" value="1"/>
</dbReference>
<dbReference type="InterPro" id="IPR051677">
    <property type="entry name" value="AfsR-DnrI-RedD_regulator"/>
</dbReference>
<evidence type="ECO:0000259" key="6">
    <source>
        <dbReference type="PROSITE" id="PS51755"/>
    </source>
</evidence>
<dbReference type="SMART" id="SM01043">
    <property type="entry name" value="BTAD"/>
    <property type="match status" value="1"/>
</dbReference>
<dbReference type="InterPro" id="IPR019734">
    <property type="entry name" value="TPR_rpt"/>
</dbReference>
<organism evidence="7 8">
    <name type="scientific">Lentzea atacamensis</name>
    <dbReference type="NCBI Taxonomy" id="531938"/>
    <lineage>
        <taxon>Bacteria</taxon>
        <taxon>Bacillati</taxon>
        <taxon>Actinomycetota</taxon>
        <taxon>Actinomycetes</taxon>
        <taxon>Pseudonocardiales</taxon>
        <taxon>Pseudonocardiaceae</taxon>
        <taxon>Lentzea</taxon>
    </lineage>
</organism>
<comment type="caution">
    <text evidence="7">The sequence shown here is derived from an EMBL/GenBank/DDBJ whole genome shotgun (WGS) entry which is preliminary data.</text>
</comment>
<dbReference type="InterPro" id="IPR042197">
    <property type="entry name" value="Apaf_helical"/>
</dbReference>
<dbReference type="Pfam" id="PF13424">
    <property type="entry name" value="TPR_12"/>
    <property type="match status" value="1"/>
</dbReference>
<evidence type="ECO:0000313" key="7">
    <source>
        <dbReference type="EMBL" id="PWK90019.1"/>
    </source>
</evidence>
<evidence type="ECO:0000313" key="8">
    <source>
        <dbReference type="Proteomes" id="UP000246005"/>
    </source>
</evidence>
<keyword evidence="4" id="KW-0804">Transcription</keyword>
<keyword evidence="3 5" id="KW-0238">DNA-binding</keyword>
<dbReference type="AlphaFoldDB" id="A0A316IAJ3"/>
<dbReference type="EMBL" id="QGHB01000001">
    <property type="protein sequence ID" value="PWK90019.1"/>
    <property type="molecule type" value="Genomic_DNA"/>
</dbReference>
<proteinExistence type="inferred from homology"/>
<dbReference type="InterPro" id="IPR027417">
    <property type="entry name" value="P-loop_NTPase"/>
</dbReference>
<evidence type="ECO:0000256" key="5">
    <source>
        <dbReference type="PROSITE-ProRule" id="PRU01091"/>
    </source>
</evidence>
<dbReference type="CDD" id="cd15831">
    <property type="entry name" value="BTAD"/>
    <property type="match status" value="1"/>
</dbReference>
<protein>
    <submittedName>
        <fullName evidence="7">DNA-binding SARP family transcriptional activator</fullName>
    </submittedName>
</protein>
<gene>
    <name evidence="7" type="ORF">C8D88_10127</name>
</gene>
<evidence type="ECO:0000256" key="4">
    <source>
        <dbReference type="ARBA" id="ARBA00023163"/>
    </source>
</evidence>
<dbReference type="PRINTS" id="PR00364">
    <property type="entry name" value="DISEASERSIST"/>
</dbReference>
<feature type="DNA-binding region" description="OmpR/PhoB-type" evidence="5">
    <location>
        <begin position="1"/>
        <end position="94"/>
    </location>
</feature>
<dbReference type="InterPro" id="IPR016032">
    <property type="entry name" value="Sig_transdc_resp-reg_C-effctor"/>
</dbReference>